<name>A0A2A5WB79_9GAMM</name>
<dbReference type="SUPFAM" id="SSF53850">
    <property type="entry name" value="Periplasmic binding protein-like II"/>
    <property type="match status" value="1"/>
</dbReference>
<keyword evidence="1" id="KW-0472">Membrane</keyword>
<evidence type="ECO:0000313" key="2">
    <source>
        <dbReference type="EMBL" id="PDH33795.1"/>
    </source>
</evidence>
<dbReference type="Gene3D" id="3.40.190.10">
    <property type="entry name" value="Periplasmic binding protein-like II"/>
    <property type="match status" value="2"/>
</dbReference>
<sequence>MTSIKQFKTYMAFVLSVLQILWVGKVLHFSARRKIRTTSFWINHLSFNSPIVFRWAIVWCALLAFVGCRSEQQIKTIRPGVLTIAVTSDAPTSQYDPQLWIRMYVEQFARERELQISWVVVPFNESWLLASRDEVDMVATNVANFSDRVHRGASFSSPFLFERRALRINPEDEEYYQHIDDFIGKTVGVVSGMAAERDVKRRAPDGVIVRTTDTFAQLYAEFDLGQLDAVAEAEYYTLDGQVIPSHGDEVVLIDHHDLTPGAREESVFVISDNSKNLLSAVNEFIGRSKFPL</sequence>
<accession>A0A2A5WB79</accession>
<dbReference type="EMBL" id="NTJZ01000006">
    <property type="protein sequence ID" value="PDH33795.1"/>
    <property type="molecule type" value="Genomic_DNA"/>
</dbReference>
<dbReference type="Proteomes" id="UP000219329">
    <property type="component" value="Unassembled WGS sequence"/>
</dbReference>
<feature type="transmembrane region" description="Helical" evidence="1">
    <location>
        <begin position="12"/>
        <end position="31"/>
    </location>
</feature>
<organism evidence="2 3">
    <name type="scientific">OM182 bacterium MED-G28</name>
    <dbReference type="NCBI Taxonomy" id="1986256"/>
    <lineage>
        <taxon>Bacteria</taxon>
        <taxon>Pseudomonadati</taxon>
        <taxon>Pseudomonadota</taxon>
        <taxon>Gammaproteobacteria</taxon>
        <taxon>OMG group</taxon>
        <taxon>OM182 clade</taxon>
    </lineage>
</organism>
<dbReference type="AlphaFoldDB" id="A0A2A5WB79"/>
<comment type="caution">
    <text evidence="2">The sequence shown here is derived from an EMBL/GenBank/DDBJ whole genome shotgun (WGS) entry which is preliminary data.</text>
</comment>
<reference evidence="2 3" key="1">
    <citation type="submission" date="2017-08" db="EMBL/GenBank/DDBJ databases">
        <title>Fine stratification of microbial communities through a metagenomic profile of the photic zone.</title>
        <authorList>
            <person name="Haro-Moreno J.M."/>
            <person name="Lopez-Perez M."/>
            <person name="De La Torre J."/>
            <person name="Picazo A."/>
            <person name="Camacho A."/>
            <person name="Rodriguez-Valera F."/>
        </authorList>
    </citation>
    <scope>NUCLEOTIDE SEQUENCE [LARGE SCALE GENOMIC DNA]</scope>
    <source>
        <strain evidence="2">MED-G28</strain>
    </source>
</reference>
<evidence type="ECO:0000256" key="1">
    <source>
        <dbReference type="SAM" id="Phobius"/>
    </source>
</evidence>
<keyword evidence="1" id="KW-1133">Transmembrane helix</keyword>
<keyword evidence="1" id="KW-0812">Transmembrane</keyword>
<proteinExistence type="predicted"/>
<protein>
    <submittedName>
        <fullName evidence="2">Uncharacterized protein</fullName>
    </submittedName>
</protein>
<feature type="transmembrane region" description="Helical" evidence="1">
    <location>
        <begin position="51"/>
        <end position="68"/>
    </location>
</feature>
<evidence type="ECO:0000313" key="3">
    <source>
        <dbReference type="Proteomes" id="UP000219329"/>
    </source>
</evidence>
<gene>
    <name evidence="2" type="ORF">CNF02_07140</name>
</gene>